<accession>A0A4R7URA6</accession>
<dbReference type="RefSeq" id="WP_133909049.1">
    <property type="nucleotide sequence ID" value="NZ_SOCP01000029.1"/>
</dbReference>
<evidence type="ECO:0000313" key="3">
    <source>
        <dbReference type="Proteomes" id="UP000294927"/>
    </source>
</evidence>
<evidence type="ECO:0000256" key="1">
    <source>
        <dbReference type="SAM" id="MobiDB-lite"/>
    </source>
</evidence>
<dbReference type="AlphaFoldDB" id="A0A4R7URA6"/>
<dbReference type="Proteomes" id="UP000294927">
    <property type="component" value="Unassembled WGS sequence"/>
</dbReference>
<organism evidence="2 3">
    <name type="scientific">Actinophytocola oryzae</name>
    <dbReference type="NCBI Taxonomy" id="502181"/>
    <lineage>
        <taxon>Bacteria</taxon>
        <taxon>Bacillati</taxon>
        <taxon>Actinomycetota</taxon>
        <taxon>Actinomycetes</taxon>
        <taxon>Pseudonocardiales</taxon>
        <taxon>Pseudonocardiaceae</taxon>
    </lineage>
</organism>
<keyword evidence="3" id="KW-1185">Reference proteome</keyword>
<protein>
    <submittedName>
        <fullName evidence="2">Uncharacterized protein</fullName>
    </submittedName>
</protein>
<evidence type="ECO:0000313" key="2">
    <source>
        <dbReference type="EMBL" id="TDV37592.1"/>
    </source>
</evidence>
<comment type="caution">
    <text evidence="2">The sequence shown here is derived from an EMBL/GenBank/DDBJ whole genome shotgun (WGS) entry which is preliminary data.</text>
</comment>
<reference evidence="2 3" key="1">
    <citation type="submission" date="2019-03" db="EMBL/GenBank/DDBJ databases">
        <title>Genomic Encyclopedia of Archaeal and Bacterial Type Strains, Phase II (KMG-II): from individual species to whole genera.</title>
        <authorList>
            <person name="Goeker M."/>
        </authorList>
    </citation>
    <scope>NUCLEOTIDE SEQUENCE [LARGE SCALE GENOMIC DNA]</scope>
    <source>
        <strain evidence="2 3">DSM 45499</strain>
    </source>
</reference>
<sequence>MYIPTVVLRAGDASAREAEARLGELAASWSRLIRRRPRNHRANQTLINANADGHLGQPPPDPGGTPPRQSTGRG</sequence>
<proteinExistence type="predicted"/>
<name>A0A4R7URA6_9PSEU</name>
<feature type="region of interest" description="Disordered" evidence="1">
    <location>
        <begin position="36"/>
        <end position="74"/>
    </location>
</feature>
<dbReference type="EMBL" id="SOCP01000029">
    <property type="protein sequence ID" value="TDV37592.1"/>
    <property type="molecule type" value="Genomic_DNA"/>
</dbReference>
<gene>
    <name evidence="2" type="ORF">CLV71_12955</name>
</gene>